<reference evidence="1" key="2">
    <citation type="journal article" date="2015" name="Data Brief">
        <title>Shoot transcriptome of the giant reed, Arundo donax.</title>
        <authorList>
            <person name="Barrero R.A."/>
            <person name="Guerrero F.D."/>
            <person name="Moolhuijzen P."/>
            <person name="Goolsby J.A."/>
            <person name="Tidwell J."/>
            <person name="Bellgard S.E."/>
            <person name="Bellgard M.I."/>
        </authorList>
    </citation>
    <scope>NUCLEOTIDE SEQUENCE</scope>
    <source>
        <tissue evidence="1">Shoot tissue taken approximately 20 cm above the soil surface</tissue>
    </source>
</reference>
<evidence type="ECO:0000313" key="1">
    <source>
        <dbReference type="EMBL" id="JAD73055.1"/>
    </source>
</evidence>
<protein>
    <submittedName>
        <fullName evidence="1">Uncharacterized protein</fullName>
    </submittedName>
</protein>
<reference evidence="1" key="1">
    <citation type="submission" date="2014-09" db="EMBL/GenBank/DDBJ databases">
        <authorList>
            <person name="Magalhaes I.L.F."/>
            <person name="Oliveira U."/>
            <person name="Santos F.R."/>
            <person name="Vidigal T.H.D.A."/>
            <person name="Brescovit A.D."/>
            <person name="Santos A.J."/>
        </authorList>
    </citation>
    <scope>NUCLEOTIDE SEQUENCE</scope>
    <source>
        <tissue evidence="1">Shoot tissue taken approximately 20 cm above the soil surface</tissue>
    </source>
</reference>
<accession>A0A0A9CI42</accession>
<sequence length="34" mass="4139">MNEKSKHLVHTRIMKMHCHLFEHDMVLQSIYVVC</sequence>
<organism evidence="1">
    <name type="scientific">Arundo donax</name>
    <name type="common">Giant reed</name>
    <name type="synonym">Donax arundinaceus</name>
    <dbReference type="NCBI Taxonomy" id="35708"/>
    <lineage>
        <taxon>Eukaryota</taxon>
        <taxon>Viridiplantae</taxon>
        <taxon>Streptophyta</taxon>
        <taxon>Embryophyta</taxon>
        <taxon>Tracheophyta</taxon>
        <taxon>Spermatophyta</taxon>
        <taxon>Magnoliopsida</taxon>
        <taxon>Liliopsida</taxon>
        <taxon>Poales</taxon>
        <taxon>Poaceae</taxon>
        <taxon>PACMAD clade</taxon>
        <taxon>Arundinoideae</taxon>
        <taxon>Arundineae</taxon>
        <taxon>Arundo</taxon>
    </lineage>
</organism>
<dbReference type="AlphaFoldDB" id="A0A0A9CI42"/>
<dbReference type="EMBL" id="GBRH01224840">
    <property type="protein sequence ID" value="JAD73055.1"/>
    <property type="molecule type" value="Transcribed_RNA"/>
</dbReference>
<name>A0A0A9CI42_ARUDO</name>
<proteinExistence type="predicted"/>